<dbReference type="AlphaFoldDB" id="A0A0A9AME8"/>
<reference evidence="1" key="2">
    <citation type="journal article" date="2015" name="Data Brief">
        <title>Shoot transcriptome of the giant reed, Arundo donax.</title>
        <authorList>
            <person name="Barrero R.A."/>
            <person name="Guerrero F.D."/>
            <person name="Moolhuijzen P."/>
            <person name="Goolsby J.A."/>
            <person name="Tidwell J."/>
            <person name="Bellgard S.E."/>
            <person name="Bellgard M.I."/>
        </authorList>
    </citation>
    <scope>NUCLEOTIDE SEQUENCE</scope>
    <source>
        <tissue evidence="1">Shoot tissue taken approximately 20 cm above the soil surface</tissue>
    </source>
</reference>
<organism evidence="1">
    <name type="scientific">Arundo donax</name>
    <name type="common">Giant reed</name>
    <name type="synonym">Donax arundinaceus</name>
    <dbReference type="NCBI Taxonomy" id="35708"/>
    <lineage>
        <taxon>Eukaryota</taxon>
        <taxon>Viridiplantae</taxon>
        <taxon>Streptophyta</taxon>
        <taxon>Embryophyta</taxon>
        <taxon>Tracheophyta</taxon>
        <taxon>Spermatophyta</taxon>
        <taxon>Magnoliopsida</taxon>
        <taxon>Liliopsida</taxon>
        <taxon>Poales</taxon>
        <taxon>Poaceae</taxon>
        <taxon>PACMAD clade</taxon>
        <taxon>Arundinoideae</taxon>
        <taxon>Arundineae</taxon>
        <taxon>Arundo</taxon>
    </lineage>
</organism>
<sequence length="51" mass="6205">MTVARFYMYSEAFIYSCQLYFILAERSLSLFHSLQSCTYLLQTSLFWRMPF</sequence>
<accession>A0A0A9AME8</accession>
<reference evidence="1" key="1">
    <citation type="submission" date="2014-09" db="EMBL/GenBank/DDBJ databases">
        <authorList>
            <person name="Magalhaes I.L.F."/>
            <person name="Oliveira U."/>
            <person name="Santos F.R."/>
            <person name="Vidigal T.H.D.A."/>
            <person name="Brescovit A.D."/>
            <person name="Santos A.J."/>
        </authorList>
    </citation>
    <scope>NUCLEOTIDE SEQUENCE</scope>
    <source>
        <tissue evidence="1">Shoot tissue taken approximately 20 cm above the soil surface</tissue>
    </source>
</reference>
<dbReference type="EMBL" id="GBRH01245001">
    <property type="protein sequence ID" value="JAD52894.1"/>
    <property type="molecule type" value="Transcribed_RNA"/>
</dbReference>
<protein>
    <submittedName>
        <fullName evidence="1">Uncharacterized protein</fullName>
    </submittedName>
</protein>
<proteinExistence type="predicted"/>
<evidence type="ECO:0000313" key="1">
    <source>
        <dbReference type="EMBL" id="JAD52894.1"/>
    </source>
</evidence>
<name>A0A0A9AME8_ARUDO</name>